<comment type="caution">
    <text evidence="14">The sequence shown here is derived from an EMBL/GenBank/DDBJ whole genome shotgun (WGS) entry which is preliminary data.</text>
</comment>
<evidence type="ECO:0000256" key="2">
    <source>
        <dbReference type="ARBA" id="ARBA00004776"/>
    </source>
</evidence>
<feature type="transmembrane region" description="Helical" evidence="12">
    <location>
        <begin position="167"/>
        <end position="185"/>
    </location>
</feature>
<dbReference type="Pfam" id="PF08291">
    <property type="entry name" value="Peptidase_M15_3"/>
    <property type="match status" value="1"/>
</dbReference>
<keyword evidence="5" id="KW-0732">Signal</keyword>
<organism evidence="14 15">
    <name type="scientific">Ruegeria pomeroyi</name>
    <dbReference type="NCBI Taxonomy" id="89184"/>
    <lineage>
        <taxon>Bacteria</taxon>
        <taxon>Pseudomonadati</taxon>
        <taxon>Pseudomonadota</taxon>
        <taxon>Alphaproteobacteria</taxon>
        <taxon>Rhodobacterales</taxon>
        <taxon>Roseobacteraceae</taxon>
        <taxon>Ruegeria</taxon>
    </lineage>
</organism>
<evidence type="ECO:0000256" key="4">
    <source>
        <dbReference type="ARBA" id="ARBA00022723"/>
    </source>
</evidence>
<comment type="pathway">
    <text evidence="2">Cell wall biogenesis; cell wall polysaccharide biosynthesis.</text>
</comment>
<sequence>MLYFDHWTKVPADIWRWPNFSPEEIACRSTGKVGIDPQAMDKLQALRDRLGAPLMLNSAYRSPEHNRAEGGAPASEHLKARAFDVSMINHDPAEFEAAARAVGFTGFGFYRRNNFIHVDIGPAREWGNRWFDRVPHGAPLRPAPRFSPPPKLRPETLAEDRGARGTALGAGGGVALIGALGNVVGDLNPTAQAIAFGGAIVLAASLAYLIRDKIREWA</sequence>
<protein>
    <recommendedName>
        <fullName evidence="11">Murein endopeptidase K</fullName>
    </recommendedName>
</protein>
<keyword evidence="6" id="KW-0378">Hydrolase</keyword>
<dbReference type="GO" id="GO:0006508">
    <property type="term" value="P:proteolysis"/>
    <property type="evidence" value="ECO:0007669"/>
    <property type="project" value="UniProtKB-KW"/>
</dbReference>
<accession>A0A850LIW9</accession>
<dbReference type="InterPro" id="IPR013230">
    <property type="entry name" value="Peptidase_M15A_C"/>
</dbReference>
<dbReference type="InterPro" id="IPR010275">
    <property type="entry name" value="MepK"/>
</dbReference>
<evidence type="ECO:0000256" key="5">
    <source>
        <dbReference type="ARBA" id="ARBA00022729"/>
    </source>
</evidence>
<comment type="similarity">
    <text evidence="10">Belongs to the peptidase M15 family.</text>
</comment>
<dbReference type="GO" id="GO:0071555">
    <property type="term" value="P:cell wall organization"/>
    <property type="evidence" value="ECO:0007669"/>
    <property type="project" value="UniProtKB-KW"/>
</dbReference>
<evidence type="ECO:0000256" key="12">
    <source>
        <dbReference type="SAM" id="Phobius"/>
    </source>
</evidence>
<evidence type="ECO:0000256" key="7">
    <source>
        <dbReference type="ARBA" id="ARBA00022833"/>
    </source>
</evidence>
<keyword evidence="8" id="KW-0482">Metalloprotease</keyword>
<dbReference type="GO" id="GO:0046872">
    <property type="term" value="F:metal ion binding"/>
    <property type="evidence" value="ECO:0007669"/>
    <property type="project" value="UniProtKB-KW"/>
</dbReference>
<feature type="transmembrane region" description="Helical" evidence="12">
    <location>
        <begin position="191"/>
        <end position="210"/>
    </location>
</feature>
<keyword evidence="12" id="KW-1133">Transmembrane helix</keyword>
<dbReference type="AlphaFoldDB" id="A0A850LIW9"/>
<dbReference type="OMA" id="PARQWGE"/>
<dbReference type="SUPFAM" id="SSF55166">
    <property type="entry name" value="Hedgehog/DD-peptidase"/>
    <property type="match status" value="1"/>
</dbReference>
<dbReference type="Gene3D" id="3.30.1380.10">
    <property type="match status" value="1"/>
</dbReference>
<evidence type="ECO:0000256" key="6">
    <source>
        <dbReference type="ARBA" id="ARBA00022801"/>
    </source>
</evidence>
<comment type="cofactor">
    <cofactor evidence="1">
        <name>Zn(2+)</name>
        <dbReference type="ChEBI" id="CHEBI:29105"/>
    </cofactor>
</comment>
<dbReference type="Proteomes" id="UP000565723">
    <property type="component" value="Unassembled WGS sequence"/>
</dbReference>
<name>A0A850LIW9_9RHOB</name>
<evidence type="ECO:0000256" key="8">
    <source>
        <dbReference type="ARBA" id="ARBA00023049"/>
    </source>
</evidence>
<keyword evidence="3" id="KW-0645">Protease</keyword>
<evidence type="ECO:0000313" key="14">
    <source>
        <dbReference type="EMBL" id="NVK97878.1"/>
    </source>
</evidence>
<dbReference type="EMBL" id="JABXIY010000034">
    <property type="protein sequence ID" value="NVK97878.1"/>
    <property type="molecule type" value="Genomic_DNA"/>
</dbReference>
<dbReference type="RefSeq" id="WP_011049354.1">
    <property type="nucleotide sequence ID" value="NZ_CP076685.1"/>
</dbReference>
<feature type="domain" description="Peptidase M15A C-terminal" evidence="13">
    <location>
        <begin position="19"/>
        <end position="119"/>
    </location>
</feature>
<evidence type="ECO:0000256" key="10">
    <source>
        <dbReference type="ARBA" id="ARBA00093448"/>
    </source>
</evidence>
<keyword evidence="7" id="KW-0862">Zinc</keyword>
<dbReference type="PANTHER" id="PTHR37425">
    <property type="match status" value="1"/>
</dbReference>
<evidence type="ECO:0000256" key="11">
    <source>
        <dbReference type="ARBA" id="ARBA00093666"/>
    </source>
</evidence>
<gene>
    <name evidence="14" type="ORF">HW564_13175</name>
</gene>
<keyword evidence="12" id="KW-0812">Transmembrane</keyword>
<evidence type="ECO:0000256" key="9">
    <source>
        <dbReference type="ARBA" id="ARBA00023316"/>
    </source>
</evidence>
<keyword evidence="9" id="KW-0961">Cell wall biogenesis/degradation</keyword>
<reference evidence="14 15" key="1">
    <citation type="journal article" date="2020" name="Proc. Natl. Acad. Sci. U.S.A.">
        <title>Ecological drivers of bacterial community assembly in synthetic phycospheres.</title>
        <authorList>
            <person name="Fu H."/>
            <person name="Uchimiya M."/>
            <person name="Gore J."/>
            <person name="Moran M.A."/>
        </authorList>
    </citation>
    <scope>NUCLEOTIDE SEQUENCE [LARGE SCALE GENOMIC DNA]</scope>
    <source>
        <strain evidence="14">HF-Din03</strain>
    </source>
</reference>
<dbReference type="PANTHER" id="PTHR37425:SF1">
    <property type="entry name" value="OUTER MEMBRANE PROTEIN"/>
    <property type="match status" value="1"/>
</dbReference>
<dbReference type="GO" id="GO:0008237">
    <property type="term" value="F:metallopeptidase activity"/>
    <property type="evidence" value="ECO:0007669"/>
    <property type="project" value="UniProtKB-KW"/>
</dbReference>
<keyword evidence="12" id="KW-0472">Membrane</keyword>
<evidence type="ECO:0000256" key="1">
    <source>
        <dbReference type="ARBA" id="ARBA00001947"/>
    </source>
</evidence>
<dbReference type="InterPro" id="IPR009045">
    <property type="entry name" value="Zn_M74/Hedgehog-like"/>
</dbReference>
<proteinExistence type="inferred from homology"/>
<keyword evidence="4" id="KW-0479">Metal-binding</keyword>
<evidence type="ECO:0000259" key="13">
    <source>
        <dbReference type="Pfam" id="PF08291"/>
    </source>
</evidence>
<evidence type="ECO:0000256" key="3">
    <source>
        <dbReference type="ARBA" id="ARBA00022670"/>
    </source>
</evidence>
<evidence type="ECO:0000313" key="15">
    <source>
        <dbReference type="Proteomes" id="UP000565723"/>
    </source>
</evidence>